<keyword evidence="3" id="KW-1185">Reference proteome</keyword>
<dbReference type="SUPFAM" id="SSF53807">
    <property type="entry name" value="Helical backbone' metal receptor"/>
    <property type="match status" value="1"/>
</dbReference>
<sequence length="298" mass="33152">MALACAVLLITTLPAQAQLNIFACEPEYAALAKEIAGEEANIFSATTAKQDPHFVQARPSLISKMRRADVVICAGADLEIGWLPMLQMKSNNRDVQSTDKGLFLASDHVENLDVLVNVDRSMGDVHELGNPHVHLDPFRISSLAESFTTKLVQLDAKNAALYQQNLVSFSERWQVATSKWQQQAKPLQGVKVIAYHSSFKYLFEFLGMQQVGDLEPKPGLPPTSSHLLSVLDIAKQQQIKLVVYTTYQDEKAANWLQDKTDIVSLQLPYTVGGNDQSRDLFTLMDQHISMLLLASQQK</sequence>
<dbReference type="PANTHER" id="PTHR42953">
    <property type="entry name" value="HIGH-AFFINITY ZINC UPTAKE SYSTEM PROTEIN ZNUA-RELATED"/>
    <property type="match status" value="1"/>
</dbReference>
<dbReference type="PANTHER" id="PTHR42953:SF2">
    <property type="entry name" value="ADHESION PROTEIN"/>
    <property type="match status" value="1"/>
</dbReference>
<name>A0ABZ0GVX0_9GAMM</name>
<proteinExistence type="predicted"/>
<accession>A0ABZ0GVX0</accession>
<evidence type="ECO:0000256" key="1">
    <source>
        <dbReference type="SAM" id="SignalP"/>
    </source>
</evidence>
<feature type="signal peptide" evidence="1">
    <location>
        <begin position="1"/>
        <end position="17"/>
    </location>
</feature>
<dbReference type="EMBL" id="CP136600">
    <property type="protein sequence ID" value="WOH39623.1"/>
    <property type="molecule type" value="Genomic_DNA"/>
</dbReference>
<dbReference type="Pfam" id="PF01297">
    <property type="entry name" value="ZnuA"/>
    <property type="match status" value="1"/>
</dbReference>
<dbReference type="Proteomes" id="UP001301442">
    <property type="component" value="Chromosome"/>
</dbReference>
<protein>
    <submittedName>
        <fullName evidence="2">Zinc ABC transporter substrate-binding protein</fullName>
    </submittedName>
</protein>
<dbReference type="InterPro" id="IPR006129">
    <property type="entry name" value="AdhesinB"/>
</dbReference>
<evidence type="ECO:0000313" key="2">
    <source>
        <dbReference type="EMBL" id="WOH39623.1"/>
    </source>
</evidence>
<reference evidence="2 3" key="1">
    <citation type="submission" date="2023-09" db="EMBL/GenBank/DDBJ databases">
        <authorList>
            <person name="Qi X."/>
        </authorList>
    </citation>
    <scope>NUCLEOTIDE SEQUENCE [LARGE SCALE GENOMIC DNA]</scope>
    <source>
        <strain evidence="2 3">S1-1</strain>
    </source>
</reference>
<keyword evidence="1" id="KW-0732">Signal</keyword>
<evidence type="ECO:0000313" key="3">
    <source>
        <dbReference type="Proteomes" id="UP001301442"/>
    </source>
</evidence>
<dbReference type="InterPro" id="IPR050492">
    <property type="entry name" value="Bact_metal-bind_prot9"/>
</dbReference>
<dbReference type="InterPro" id="IPR006127">
    <property type="entry name" value="ZnuA-like"/>
</dbReference>
<dbReference type="CDD" id="cd01145">
    <property type="entry name" value="TroA_c"/>
    <property type="match status" value="1"/>
</dbReference>
<feature type="chain" id="PRO_5047549811" evidence="1">
    <location>
        <begin position="18"/>
        <end position="298"/>
    </location>
</feature>
<dbReference type="Gene3D" id="3.40.50.1980">
    <property type="entry name" value="Nitrogenase molybdenum iron protein domain"/>
    <property type="match status" value="2"/>
</dbReference>
<dbReference type="PRINTS" id="PR00691">
    <property type="entry name" value="ADHESINB"/>
</dbReference>
<organism evidence="2 3">
    <name type="scientific">Thalassotalea fonticola</name>
    <dbReference type="NCBI Taxonomy" id="3065649"/>
    <lineage>
        <taxon>Bacteria</taxon>
        <taxon>Pseudomonadati</taxon>
        <taxon>Pseudomonadota</taxon>
        <taxon>Gammaproteobacteria</taxon>
        <taxon>Alteromonadales</taxon>
        <taxon>Colwelliaceae</taxon>
        <taxon>Thalassotalea</taxon>
    </lineage>
</organism>
<gene>
    <name evidence="2" type="ORF">RI844_17640</name>
</gene>